<name>A0A0D2FDN3_9EURO</name>
<evidence type="ECO:0000256" key="1">
    <source>
        <dbReference type="SAM" id="MobiDB-lite"/>
    </source>
</evidence>
<feature type="compositionally biased region" description="Polar residues" evidence="1">
    <location>
        <begin position="72"/>
        <end position="92"/>
    </location>
</feature>
<dbReference type="Proteomes" id="UP000054266">
    <property type="component" value="Unassembled WGS sequence"/>
</dbReference>
<keyword evidence="3" id="KW-1185">Reference proteome</keyword>
<dbReference type="STRING" id="5601.A0A0D2FDN3"/>
<evidence type="ECO:0000313" key="3">
    <source>
        <dbReference type="Proteomes" id="UP000054266"/>
    </source>
</evidence>
<organism evidence="2 3">
    <name type="scientific">Phialophora macrospora</name>
    <dbReference type="NCBI Taxonomy" id="1851006"/>
    <lineage>
        <taxon>Eukaryota</taxon>
        <taxon>Fungi</taxon>
        <taxon>Dikarya</taxon>
        <taxon>Ascomycota</taxon>
        <taxon>Pezizomycotina</taxon>
        <taxon>Eurotiomycetes</taxon>
        <taxon>Chaetothyriomycetidae</taxon>
        <taxon>Chaetothyriales</taxon>
        <taxon>Herpotrichiellaceae</taxon>
        <taxon>Phialophora</taxon>
    </lineage>
</organism>
<evidence type="ECO:0000313" key="2">
    <source>
        <dbReference type="EMBL" id="KIW66153.1"/>
    </source>
</evidence>
<dbReference type="AlphaFoldDB" id="A0A0D2FDN3"/>
<feature type="region of interest" description="Disordered" evidence="1">
    <location>
        <begin position="259"/>
        <end position="282"/>
    </location>
</feature>
<reference evidence="2 3" key="1">
    <citation type="submission" date="2015-01" db="EMBL/GenBank/DDBJ databases">
        <title>The Genome Sequence of Capronia semiimmersa CBS27337.</title>
        <authorList>
            <consortium name="The Broad Institute Genomics Platform"/>
            <person name="Cuomo C."/>
            <person name="de Hoog S."/>
            <person name="Gorbushina A."/>
            <person name="Stielow B."/>
            <person name="Teixiera M."/>
            <person name="Abouelleil A."/>
            <person name="Chapman S.B."/>
            <person name="Priest M."/>
            <person name="Young S.K."/>
            <person name="Wortman J."/>
            <person name="Nusbaum C."/>
            <person name="Birren B."/>
        </authorList>
    </citation>
    <scope>NUCLEOTIDE SEQUENCE [LARGE SCALE GENOMIC DNA]</scope>
    <source>
        <strain evidence="2 3">CBS 27337</strain>
    </source>
</reference>
<sequence length="296" mass="32049">MGAASASYLMVRPIGCRMVSAAELAAALCDFSQPQSLRPTLLSPLLSGSCCSPFTCVFPSLSSTECTLPSTVMSEDNNTQAPAAEDSANTAEDGQPALAQPGSANPDFNMLRTSVRESTARLQYMETGEWTTEDLENIETAEDLSTEQWNKIFRINKVLYGFTIRESESDIVKARQQAFVLQPPPSVQDPVLSGLPEFEVCDSSSISIKQIKTDLQRSLAENGFSAKSISTALLEFSEPGPAIELTGLKRWGSIWGHSRHLGESQGRKHTDKPGGQGQGRNGILRCLQFSSRKAVP</sequence>
<accession>A0A0D2FDN3</accession>
<dbReference type="EMBL" id="KN846960">
    <property type="protein sequence ID" value="KIW66153.1"/>
    <property type="molecule type" value="Genomic_DNA"/>
</dbReference>
<gene>
    <name evidence="2" type="ORF">PV04_08354</name>
</gene>
<dbReference type="HOGENOM" id="CLU_940079_0_0_1"/>
<protein>
    <submittedName>
        <fullName evidence="2">Uncharacterized protein</fullName>
    </submittedName>
</protein>
<proteinExistence type="predicted"/>
<feature type="compositionally biased region" description="Basic and acidic residues" evidence="1">
    <location>
        <begin position="260"/>
        <end position="272"/>
    </location>
</feature>
<feature type="region of interest" description="Disordered" evidence="1">
    <location>
        <begin position="72"/>
        <end position="108"/>
    </location>
</feature>